<name>A0ABD0KZI2_9CAEN</name>
<protein>
    <submittedName>
        <fullName evidence="2">Uncharacterized protein</fullName>
    </submittedName>
</protein>
<sequence length="86" mass="9448">MDSTTPKIHSAPARTRVKSAATAFKDKNDPGCPTTVDEDKWSLATDDNDLMFTAEASLSRNGSAKQKRKSALKSKLSEPEMKDPRH</sequence>
<dbReference type="Proteomes" id="UP001519460">
    <property type="component" value="Unassembled WGS sequence"/>
</dbReference>
<gene>
    <name evidence="2" type="ORF">BaRGS_00016255</name>
</gene>
<dbReference type="EMBL" id="JACVVK020000102">
    <property type="protein sequence ID" value="KAK7492589.1"/>
    <property type="molecule type" value="Genomic_DNA"/>
</dbReference>
<evidence type="ECO:0000313" key="2">
    <source>
        <dbReference type="EMBL" id="KAK7492589.1"/>
    </source>
</evidence>
<feature type="region of interest" description="Disordered" evidence="1">
    <location>
        <begin position="56"/>
        <end position="86"/>
    </location>
</feature>
<reference evidence="2 3" key="1">
    <citation type="journal article" date="2023" name="Sci. Data">
        <title>Genome assembly of the Korean intertidal mud-creeper Batillaria attramentaria.</title>
        <authorList>
            <person name="Patra A.K."/>
            <person name="Ho P.T."/>
            <person name="Jun S."/>
            <person name="Lee S.J."/>
            <person name="Kim Y."/>
            <person name="Won Y.J."/>
        </authorList>
    </citation>
    <scope>NUCLEOTIDE SEQUENCE [LARGE SCALE GENOMIC DNA]</scope>
    <source>
        <strain evidence="2">Wonlab-2016</strain>
    </source>
</reference>
<evidence type="ECO:0000313" key="3">
    <source>
        <dbReference type="Proteomes" id="UP001519460"/>
    </source>
</evidence>
<accession>A0ABD0KZI2</accession>
<dbReference type="AlphaFoldDB" id="A0ABD0KZI2"/>
<proteinExistence type="predicted"/>
<feature type="region of interest" description="Disordered" evidence="1">
    <location>
        <begin position="1"/>
        <end position="39"/>
    </location>
</feature>
<evidence type="ECO:0000256" key="1">
    <source>
        <dbReference type="SAM" id="MobiDB-lite"/>
    </source>
</evidence>
<organism evidence="2 3">
    <name type="scientific">Batillaria attramentaria</name>
    <dbReference type="NCBI Taxonomy" id="370345"/>
    <lineage>
        <taxon>Eukaryota</taxon>
        <taxon>Metazoa</taxon>
        <taxon>Spiralia</taxon>
        <taxon>Lophotrochozoa</taxon>
        <taxon>Mollusca</taxon>
        <taxon>Gastropoda</taxon>
        <taxon>Caenogastropoda</taxon>
        <taxon>Sorbeoconcha</taxon>
        <taxon>Cerithioidea</taxon>
        <taxon>Batillariidae</taxon>
        <taxon>Batillaria</taxon>
    </lineage>
</organism>
<comment type="caution">
    <text evidence="2">The sequence shown here is derived from an EMBL/GenBank/DDBJ whole genome shotgun (WGS) entry which is preliminary data.</text>
</comment>
<feature type="compositionally biased region" description="Basic and acidic residues" evidence="1">
    <location>
        <begin position="75"/>
        <end position="86"/>
    </location>
</feature>
<keyword evidence="3" id="KW-1185">Reference proteome</keyword>